<dbReference type="Gene3D" id="3.30.40.10">
    <property type="entry name" value="Zinc/RING finger domain, C3HC4 (zinc finger)"/>
    <property type="match status" value="1"/>
</dbReference>
<dbReference type="Gene3D" id="1.20.1280.50">
    <property type="match status" value="1"/>
</dbReference>
<feature type="domain" description="F-box" evidence="7">
    <location>
        <begin position="87"/>
        <end position="134"/>
    </location>
</feature>
<evidence type="ECO:0000256" key="4">
    <source>
        <dbReference type="PROSITE-ProRule" id="PRU00146"/>
    </source>
</evidence>
<dbReference type="InterPro" id="IPR001965">
    <property type="entry name" value="Znf_PHD"/>
</dbReference>
<evidence type="ECO:0000256" key="2">
    <source>
        <dbReference type="ARBA" id="ARBA00022771"/>
    </source>
</evidence>
<keyword evidence="3" id="KW-0862">Zinc</keyword>
<organism evidence="8 9">
    <name type="scientific">Culex pipiens pipiens</name>
    <name type="common">Northern house mosquito</name>
    <dbReference type="NCBI Taxonomy" id="38569"/>
    <lineage>
        <taxon>Eukaryota</taxon>
        <taxon>Metazoa</taxon>
        <taxon>Ecdysozoa</taxon>
        <taxon>Arthropoda</taxon>
        <taxon>Hexapoda</taxon>
        <taxon>Insecta</taxon>
        <taxon>Pterygota</taxon>
        <taxon>Neoptera</taxon>
        <taxon>Endopterygota</taxon>
        <taxon>Diptera</taxon>
        <taxon>Nematocera</taxon>
        <taxon>Culicoidea</taxon>
        <taxon>Culicidae</taxon>
        <taxon>Culicinae</taxon>
        <taxon>Culicini</taxon>
        <taxon>Culex</taxon>
        <taxon>Culex</taxon>
    </lineage>
</organism>
<dbReference type="InterPro" id="IPR032675">
    <property type="entry name" value="LRR_dom_sf"/>
</dbReference>
<dbReference type="SMART" id="SM00256">
    <property type="entry name" value="FBOX"/>
    <property type="match status" value="1"/>
</dbReference>
<dbReference type="InterPro" id="IPR013083">
    <property type="entry name" value="Znf_RING/FYVE/PHD"/>
</dbReference>
<dbReference type="SMART" id="SM00249">
    <property type="entry name" value="PHD"/>
    <property type="match status" value="1"/>
</dbReference>
<dbReference type="InterPro" id="IPR019786">
    <property type="entry name" value="Zinc_finger_PHD-type_CS"/>
</dbReference>
<proteinExistence type="predicted"/>
<dbReference type="InterPro" id="IPR019787">
    <property type="entry name" value="Znf_PHD-finger"/>
</dbReference>
<dbReference type="PROSITE" id="PS50181">
    <property type="entry name" value="FBOX"/>
    <property type="match status" value="1"/>
</dbReference>
<sequence>MEFCSICTASFDAGDRLIRCSGQSCDLVFHQRCVHLTEIHMRAWLDDDVGLFWCCPTCRTDFAPVARKRTVGEGEEGEPSAAKRSRMDPSPRLPPEVWTMIFQHLDSRWLARVRLVCRDWNELVTTRSELMDRFLLKLGTAQFVDNLEELRHLLALGEGYTRAEINCKDIGKDRPRVAWFAALGQSLTTLTCRLIPFGFLYELLRAFPNLKRLTLTDCFEYGKSVKPNYELNKLEELTIKEIKNKNYGGSIFPTLKHICPRIKVLKFGEDCSEGYNGLFDYIHSFVRAVAKTLQGIKITTPLFGLINELVTMNDLHLKRLTIDCSEEDLLRLIRRQPTLERLHFLGQLSNVAVFEEISQILPDVKIIKLANVNLKQNPRSNRQNNFPRAEFIRVRHVGSSDCVSGLACCLSSSLQSLELFGAYLPHDGLISLPQIATRIKSVSFRSCRVERLSDMLLFIQQSKSLISFELGRLRVTTVCQTDMPDAANGHSGIRHLKYHDQSKDILHALFELCPAVETLDIVHDLVEEDMVKMGQRWKRLHSLKLDGHSGPGHRLSIECLRPIPTSFERLTKLQIKACVIPRKEVEDALQGLRKEVDFSIQYTVYLPPPRCMNLQYLLSQLPESR</sequence>
<evidence type="ECO:0000256" key="3">
    <source>
        <dbReference type="ARBA" id="ARBA00022833"/>
    </source>
</evidence>
<keyword evidence="2 4" id="KW-0863">Zinc-finger</keyword>
<feature type="domain" description="PHD-type" evidence="6">
    <location>
        <begin position="1"/>
        <end position="61"/>
    </location>
</feature>
<keyword evidence="9" id="KW-1185">Reference proteome</keyword>
<protein>
    <recommendedName>
        <fullName evidence="10">F-box domain-containing protein</fullName>
    </recommendedName>
</protein>
<dbReference type="PROSITE" id="PS01359">
    <property type="entry name" value="ZF_PHD_1"/>
    <property type="match status" value="1"/>
</dbReference>
<dbReference type="InterPro" id="IPR001810">
    <property type="entry name" value="F-box_dom"/>
</dbReference>
<reference evidence="8 9" key="1">
    <citation type="submission" date="2024-05" db="EMBL/GenBank/DDBJ databases">
        <title>Culex pipiens pipiens assembly and annotation.</title>
        <authorList>
            <person name="Alout H."/>
            <person name="Durand T."/>
        </authorList>
    </citation>
    <scope>NUCLEOTIDE SEQUENCE [LARGE SCALE GENOMIC DNA]</scope>
    <source>
        <strain evidence="8">HA-2024</strain>
        <tissue evidence="8">Whole body</tissue>
    </source>
</reference>
<keyword evidence="1" id="KW-0479">Metal-binding</keyword>
<comment type="caution">
    <text evidence="8">The sequence shown here is derived from an EMBL/GenBank/DDBJ whole genome shotgun (WGS) entry which is preliminary data.</text>
</comment>
<evidence type="ECO:0000313" key="8">
    <source>
        <dbReference type="EMBL" id="KAL1378184.1"/>
    </source>
</evidence>
<accession>A0ABD1CP35</accession>
<evidence type="ECO:0000256" key="1">
    <source>
        <dbReference type="ARBA" id="ARBA00022723"/>
    </source>
</evidence>
<gene>
    <name evidence="8" type="ORF">pipiens_015760</name>
</gene>
<evidence type="ECO:0000313" key="9">
    <source>
        <dbReference type="Proteomes" id="UP001562425"/>
    </source>
</evidence>
<dbReference type="InterPro" id="IPR011011">
    <property type="entry name" value="Znf_FYVE_PHD"/>
</dbReference>
<dbReference type="Gene3D" id="3.80.10.10">
    <property type="entry name" value="Ribonuclease Inhibitor"/>
    <property type="match status" value="1"/>
</dbReference>
<evidence type="ECO:0000259" key="7">
    <source>
        <dbReference type="PROSITE" id="PS50181"/>
    </source>
</evidence>
<dbReference type="SUPFAM" id="SSF57903">
    <property type="entry name" value="FYVE/PHD zinc finger"/>
    <property type="match status" value="1"/>
</dbReference>
<dbReference type="Pfam" id="PF12937">
    <property type="entry name" value="F-box-like"/>
    <property type="match status" value="1"/>
</dbReference>
<dbReference type="AlphaFoldDB" id="A0ABD1CP35"/>
<dbReference type="SUPFAM" id="SSF52047">
    <property type="entry name" value="RNI-like"/>
    <property type="match status" value="1"/>
</dbReference>
<dbReference type="SUPFAM" id="SSF81383">
    <property type="entry name" value="F-box domain"/>
    <property type="match status" value="1"/>
</dbReference>
<dbReference type="PROSITE" id="PS50016">
    <property type="entry name" value="ZF_PHD_2"/>
    <property type="match status" value="1"/>
</dbReference>
<dbReference type="EMBL" id="JBEHCU010010463">
    <property type="protein sequence ID" value="KAL1378184.1"/>
    <property type="molecule type" value="Genomic_DNA"/>
</dbReference>
<dbReference type="GO" id="GO:0008270">
    <property type="term" value="F:zinc ion binding"/>
    <property type="evidence" value="ECO:0007669"/>
    <property type="project" value="UniProtKB-KW"/>
</dbReference>
<name>A0ABD1CP35_CULPP</name>
<dbReference type="CDD" id="cd15489">
    <property type="entry name" value="PHD_SF"/>
    <property type="match status" value="1"/>
</dbReference>
<dbReference type="PANTHER" id="PTHR38926">
    <property type="entry name" value="F-BOX DOMAIN CONTAINING PROTEIN, EXPRESSED"/>
    <property type="match status" value="1"/>
</dbReference>
<dbReference type="PANTHER" id="PTHR38926:SF5">
    <property type="entry name" value="F-BOX AND LEUCINE-RICH REPEAT PROTEIN 6"/>
    <property type="match status" value="1"/>
</dbReference>
<evidence type="ECO:0000259" key="6">
    <source>
        <dbReference type="PROSITE" id="PS50016"/>
    </source>
</evidence>
<dbReference type="Proteomes" id="UP001562425">
    <property type="component" value="Unassembled WGS sequence"/>
</dbReference>
<evidence type="ECO:0000256" key="5">
    <source>
        <dbReference type="SAM" id="MobiDB-lite"/>
    </source>
</evidence>
<evidence type="ECO:0008006" key="10">
    <source>
        <dbReference type="Google" id="ProtNLM"/>
    </source>
</evidence>
<feature type="region of interest" description="Disordered" evidence="5">
    <location>
        <begin position="70"/>
        <end position="90"/>
    </location>
</feature>
<dbReference type="InterPro" id="IPR036047">
    <property type="entry name" value="F-box-like_dom_sf"/>
</dbReference>